<dbReference type="Pfam" id="PF01363">
    <property type="entry name" value="FYVE"/>
    <property type="match status" value="1"/>
</dbReference>
<dbReference type="InterPro" id="IPR017455">
    <property type="entry name" value="Znf_FYVE-rel"/>
</dbReference>
<organism evidence="8 9">
    <name type="scientific">Aphanomyces stellatus</name>
    <dbReference type="NCBI Taxonomy" id="120398"/>
    <lineage>
        <taxon>Eukaryota</taxon>
        <taxon>Sar</taxon>
        <taxon>Stramenopiles</taxon>
        <taxon>Oomycota</taxon>
        <taxon>Saprolegniomycetes</taxon>
        <taxon>Saprolegniales</taxon>
        <taxon>Verrucalvaceae</taxon>
        <taxon>Aphanomyces</taxon>
    </lineage>
</organism>
<dbReference type="SUPFAM" id="SSF57903">
    <property type="entry name" value="FYVE/PHD zinc finger"/>
    <property type="match status" value="1"/>
</dbReference>
<dbReference type="Proteomes" id="UP000332933">
    <property type="component" value="Unassembled WGS sequence"/>
</dbReference>
<dbReference type="Gene3D" id="3.30.40.10">
    <property type="entry name" value="Zinc/RING finger domain, C3HC4 (zinc finger)"/>
    <property type="match status" value="1"/>
</dbReference>
<proteinExistence type="predicted"/>
<evidence type="ECO:0000313" key="9">
    <source>
        <dbReference type="Proteomes" id="UP000332933"/>
    </source>
</evidence>
<sequence>MAPKLLYRVQHLKDKREWVESSRRSHCIICTKRFFVVGKHHCRRCGDVMCKDCSIFALAEVPGVGRVKVRACRVCHEKDLLVQDLHAPLSSSEDDELEEDLLKKSEAMCLSPPRHAGLSTKKSDRSLAEDDDRTTVQSYVSNSSHSSSRRGESPDVMPKERHL</sequence>
<dbReference type="InterPro" id="IPR000306">
    <property type="entry name" value="Znf_FYVE"/>
</dbReference>
<dbReference type="PANTHER" id="PTHR43102">
    <property type="entry name" value="SLR1143 PROTEIN"/>
    <property type="match status" value="1"/>
</dbReference>
<keyword evidence="9" id="KW-1185">Reference proteome</keyword>
<evidence type="ECO:0000256" key="3">
    <source>
        <dbReference type="ARBA" id="ARBA00022833"/>
    </source>
</evidence>
<accession>A0A485LFD3</accession>
<keyword evidence="1" id="KW-0479">Metal-binding</keyword>
<dbReference type="GO" id="GO:0008270">
    <property type="term" value="F:zinc ion binding"/>
    <property type="evidence" value="ECO:0007669"/>
    <property type="project" value="UniProtKB-KW"/>
</dbReference>
<evidence type="ECO:0000256" key="4">
    <source>
        <dbReference type="PROSITE-ProRule" id="PRU00091"/>
    </source>
</evidence>
<dbReference type="InterPro" id="IPR011011">
    <property type="entry name" value="Znf_FYVE_PHD"/>
</dbReference>
<dbReference type="CDD" id="cd00065">
    <property type="entry name" value="FYVE_like_SF"/>
    <property type="match status" value="1"/>
</dbReference>
<feature type="compositionally biased region" description="Basic and acidic residues" evidence="5">
    <location>
        <begin position="149"/>
        <end position="163"/>
    </location>
</feature>
<evidence type="ECO:0000313" key="8">
    <source>
        <dbReference type="EMBL" id="VFT96656.1"/>
    </source>
</evidence>
<evidence type="ECO:0000313" key="7">
    <source>
        <dbReference type="EMBL" id="KAF0688443.1"/>
    </source>
</evidence>
<reference evidence="8 9" key="1">
    <citation type="submission" date="2019-03" db="EMBL/GenBank/DDBJ databases">
        <authorList>
            <person name="Gaulin E."/>
            <person name="Dumas B."/>
        </authorList>
    </citation>
    <scope>NUCLEOTIDE SEQUENCE [LARGE SCALE GENOMIC DNA]</scope>
    <source>
        <strain evidence="8">CBS 568.67</strain>
    </source>
</reference>
<dbReference type="PANTHER" id="PTHR43102:SF2">
    <property type="entry name" value="GAF DOMAIN-CONTAINING PROTEIN"/>
    <property type="match status" value="1"/>
</dbReference>
<dbReference type="SMART" id="SM00064">
    <property type="entry name" value="FYVE"/>
    <property type="match status" value="1"/>
</dbReference>
<feature type="domain" description="FYVE-type" evidence="6">
    <location>
        <begin position="21"/>
        <end position="80"/>
    </location>
</feature>
<name>A0A485LFD3_9STRA</name>
<evidence type="ECO:0000256" key="5">
    <source>
        <dbReference type="SAM" id="MobiDB-lite"/>
    </source>
</evidence>
<gene>
    <name evidence="8" type="primary">Aste57867_19959</name>
    <name evidence="7" type="ORF">As57867_019893</name>
    <name evidence="8" type="ORF">ASTE57867_19959</name>
</gene>
<dbReference type="AlphaFoldDB" id="A0A485LFD3"/>
<reference evidence="7" key="2">
    <citation type="submission" date="2019-06" db="EMBL/GenBank/DDBJ databases">
        <title>Genomics analysis of Aphanomyces spp. identifies a new class of oomycete effector associated with host adaptation.</title>
        <authorList>
            <person name="Gaulin E."/>
        </authorList>
    </citation>
    <scope>NUCLEOTIDE SEQUENCE</scope>
    <source>
        <strain evidence="7">CBS 578.67</strain>
    </source>
</reference>
<dbReference type="InterPro" id="IPR013083">
    <property type="entry name" value="Znf_RING/FYVE/PHD"/>
</dbReference>
<feature type="region of interest" description="Disordered" evidence="5">
    <location>
        <begin position="107"/>
        <end position="163"/>
    </location>
</feature>
<protein>
    <submittedName>
        <fullName evidence="8">Aste57867_19959 protein</fullName>
    </submittedName>
</protein>
<evidence type="ECO:0000259" key="6">
    <source>
        <dbReference type="PROSITE" id="PS50178"/>
    </source>
</evidence>
<dbReference type="EMBL" id="CAADRA010006748">
    <property type="protein sequence ID" value="VFT96656.1"/>
    <property type="molecule type" value="Genomic_DNA"/>
</dbReference>
<keyword evidence="2 4" id="KW-0863">Zinc-finger</keyword>
<dbReference type="PROSITE" id="PS50178">
    <property type="entry name" value="ZF_FYVE"/>
    <property type="match status" value="1"/>
</dbReference>
<evidence type="ECO:0000256" key="2">
    <source>
        <dbReference type="ARBA" id="ARBA00022771"/>
    </source>
</evidence>
<dbReference type="OrthoDB" id="660555at2759"/>
<keyword evidence="3" id="KW-0862">Zinc</keyword>
<dbReference type="EMBL" id="VJMH01006725">
    <property type="protein sequence ID" value="KAF0688443.1"/>
    <property type="molecule type" value="Genomic_DNA"/>
</dbReference>
<evidence type="ECO:0000256" key="1">
    <source>
        <dbReference type="ARBA" id="ARBA00022723"/>
    </source>
</evidence>